<evidence type="ECO:0000256" key="2">
    <source>
        <dbReference type="ARBA" id="ARBA00022827"/>
    </source>
</evidence>
<dbReference type="STRING" id="454130.A0A0U5G3W4"/>
<dbReference type="EMBL" id="CDMC01000005">
    <property type="protein sequence ID" value="CEL06400.1"/>
    <property type="molecule type" value="Genomic_DNA"/>
</dbReference>
<dbReference type="Proteomes" id="UP000054771">
    <property type="component" value="Unassembled WGS sequence"/>
</dbReference>
<reference evidence="7" key="1">
    <citation type="journal article" date="2016" name="Genome Announc.">
        <title>Draft genome sequences of fungus Aspergillus calidoustus.</title>
        <authorList>
            <person name="Horn F."/>
            <person name="Linde J."/>
            <person name="Mattern D.J."/>
            <person name="Walther G."/>
            <person name="Guthke R."/>
            <person name="Scherlach K."/>
            <person name="Martin K."/>
            <person name="Brakhage A.A."/>
            <person name="Petzke L."/>
            <person name="Valiante V."/>
        </authorList>
    </citation>
    <scope>NUCLEOTIDE SEQUENCE [LARGE SCALE GENOMIC DNA]</scope>
    <source>
        <strain evidence="7">SF006504</strain>
    </source>
</reference>
<sequence length="429" mass="48010">MPFKILITGAGISGLALAHSLSRVNHNYEITVIEKSPTLRATGLQIDLRGPGIDVLHRMGLEKSFRKVSVPEQGLRLVDRKGRSWGFFGANRSGQGLQSFTTDWEIMRGDFCRLLYEACEGRPGVRFVFGVHAVEVRHIEDEEVEVTFSDGKVERFYIVVGADGLWSKMRKLTMGGESGEANPGYHPIGVLATYGTIRQDMREGDGYYATAFMAPGNRGIMTRRHEQDRYQAYAFCKLDEAALKDTRRGDVDGEKRGLVAVFQGAGWESEQIIRALVDSEDLYTERMGVVKLDVWSRSRCVLVGDAAYCPSAMTGMGTTCGLVGGYVLAGEIARYCAGSRVSKESITNAFKSYEEKLRPWIEQVQKGLTDSENYMDKFPSSSAGIAVIYWLFWIASLLRLDIVARWVLRENTNGWTLPSYPEQDRVRKD</sequence>
<evidence type="ECO:0000256" key="1">
    <source>
        <dbReference type="ARBA" id="ARBA00022630"/>
    </source>
</evidence>
<keyword evidence="7" id="KW-1185">Reference proteome</keyword>
<dbReference type="InterPro" id="IPR002938">
    <property type="entry name" value="FAD-bd"/>
</dbReference>
<dbReference type="PANTHER" id="PTHR46865">
    <property type="entry name" value="OXIDOREDUCTASE-RELATED"/>
    <property type="match status" value="1"/>
</dbReference>
<dbReference type="GO" id="GO:0016491">
    <property type="term" value="F:oxidoreductase activity"/>
    <property type="evidence" value="ECO:0007669"/>
    <property type="project" value="UniProtKB-KW"/>
</dbReference>
<dbReference type="PANTHER" id="PTHR46865:SF7">
    <property type="entry name" value="MONOOXYGENASE, PUTATIVE (AFU_ORTHOLOGUE AFUA_8G07040)-RELATED"/>
    <property type="match status" value="1"/>
</dbReference>
<keyword evidence="4" id="KW-0732">Signal</keyword>
<dbReference type="OrthoDB" id="655030at2759"/>
<evidence type="ECO:0000313" key="6">
    <source>
        <dbReference type="EMBL" id="CEL06400.1"/>
    </source>
</evidence>
<dbReference type="SUPFAM" id="SSF51905">
    <property type="entry name" value="FAD/NAD(P)-binding domain"/>
    <property type="match status" value="1"/>
</dbReference>
<evidence type="ECO:0000259" key="5">
    <source>
        <dbReference type="Pfam" id="PF01494"/>
    </source>
</evidence>
<keyword evidence="1" id="KW-0285">Flavoprotein</keyword>
<protein>
    <recommendedName>
        <fullName evidence="5">FAD-binding domain-containing protein</fullName>
    </recommendedName>
</protein>
<evidence type="ECO:0000256" key="3">
    <source>
        <dbReference type="ARBA" id="ARBA00023002"/>
    </source>
</evidence>
<evidence type="ECO:0000313" key="7">
    <source>
        <dbReference type="Proteomes" id="UP000054771"/>
    </source>
</evidence>
<dbReference type="OMA" id="AYCPSAM"/>
<feature type="chain" id="PRO_5006857510" description="FAD-binding domain-containing protein" evidence="4">
    <location>
        <begin position="19"/>
        <end position="429"/>
    </location>
</feature>
<dbReference type="GO" id="GO:0071949">
    <property type="term" value="F:FAD binding"/>
    <property type="evidence" value="ECO:0007669"/>
    <property type="project" value="InterPro"/>
</dbReference>
<gene>
    <name evidence="6" type="ORF">ASPCAL07505</name>
</gene>
<keyword evidence="2" id="KW-0274">FAD</keyword>
<organism evidence="6 7">
    <name type="scientific">Aspergillus calidoustus</name>
    <dbReference type="NCBI Taxonomy" id="454130"/>
    <lineage>
        <taxon>Eukaryota</taxon>
        <taxon>Fungi</taxon>
        <taxon>Dikarya</taxon>
        <taxon>Ascomycota</taxon>
        <taxon>Pezizomycotina</taxon>
        <taxon>Eurotiomycetes</taxon>
        <taxon>Eurotiomycetidae</taxon>
        <taxon>Eurotiales</taxon>
        <taxon>Aspergillaceae</taxon>
        <taxon>Aspergillus</taxon>
        <taxon>Aspergillus subgen. Nidulantes</taxon>
    </lineage>
</organism>
<name>A0A0U5G3W4_ASPCI</name>
<dbReference type="PRINTS" id="PR00420">
    <property type="entry name" value="RNGMNOXGNASE"/>
</dbReference>
<feature type="domain" description="FAD-binding" evidence="5">
    <location>
        <begin position="4"/>
        <end position="364"/>
    </location>
</feature>
<dbReference type="Pfam" id="PF01494">
    <property type="entry name" value="FAD_binding_3"/>
    <property type="match status" value="1"/>
</dbReference>
<dbReference type="InterPro" id="IPR036188">
    <property type="entry name" value="FAD/NAD-bd_sf"/>
</dbReference>
<dbReference type="AlphaFoldDB" id="A0A0U5G3W4"/>
<feature type="signal peptide" evidence="4">
    <location>
        <begin position="1"/>
        <end position="18"/>
    </location>
</feature>
<dbReference type="Gene3D" id="3.50.50.60">
    <property type="entry name" value="FAD/NAD(P)-binding domain"/>
    <property type="match status" value="1"/>
</dbReference>
<proteinExistence type="predicted"/>
<keyword evidence="3" id="KW-0560">Oxidoreductase</keyword>
<evidence type="ECO:0000256" key="4">
    <source>
        <dbReference type="SAM" id="SignalP"/>
    </source>
</evidence>
<accession>A0A0U5G3W4</accession>
<dbReference type="InterPro" id="IPR051704">
    <property type="entry name" value="FAD_aromatic-hydroxylase"/>
</dbReference>